<proteinExistence type="inferred from homology"/>
<dbReference type="EMBL" id="KZ819337">
    <property type="protein sequence ID" value="PWN18212.1"/>
    <property type="molecule type" value="Genomic_DNA"/>
</dbReference>
<organism evidence="3 4">
    <name type="scientific">Pseudomicrostroma glucosiphilum</name>
    <dbReference type="NCBI Taxonomy" id="1684307"/>
    <lineage>
        <taxon>Eukaryota</taxon>
        <taxon>Fungi</taxon>
        <taxon>Dikarya</taxon>
        <taxon>Basidiomycota</taxon>
        <taxon>Ustilaginomycotina</taxon>
        <taxon>Exobasidiomycetes</taxon>
        <taxon>Microstromatales</taxon>
        <taxon>Microstromatales incertae sedis</taxon>
        <taxon>Pseudomicrostroma</taxon>
    </lineage>
</organism>
<keyword evidence="4" id="KW-1185">Reference proteome</keyword>
<sequence length="440" mass="49433">MATPHPPNPRSLFTPKSAEIPLADRPLSLDFTLPDHTRARVVEVDTFDSIHVFLPSASTANAAKRDSDDDDAEHIAEWHREDGKGDKEKTSLHGVVQEHRAVWEDVWTLTLGEAEGAVGSGAEAVEGLMRHIWVSVYAFWLRRDPYERLPIRVGGGEAQRKLVHEYLVHTGLAFPAPEAKQPGNLLLVKAAFYQGAGAPTSLSWLRTPPSPFNAHLQSTSFPSVLSFTQRTAPPVLTTHPLRPAKPSPGSVVYARFIPSVGELLELTHIDASNKTHFDAYTRWQNSDRVNVGWREKGDAEHHRRYLSESLADPHKMGYLVSWNGEPAGYGECNWNQEDGMAAFVGGCGPYDQGTHLLVGEEKFRGRHRFASIMVSMKHLCFLREPRTEVVIGEPRFDLSIIPLLKAYLPQDLVKEVELPHKRAVFFVLRRERFFLEGLFY</sequence>
<dbReference type="Pfam" id="PF13523">
    <property type="entry name" value="Acetyltransf_8"/>
    <property type="match status" value="1"/>
</dbReference>
<dbReference type="RefSeq" id="XP_025345372.1">
    <property type="nucleotide sequence ID" value="XM_025491221.1"/>
</dbReference>
<dbReference type="PANTHER" id="PTHR31438">
    <property type="entry name" value="LYSINE N-ACYLTRANSFERASE C17G9.06C-RELATED"/>
    <property type="match status" value="1"/>
</dbReference>
<evidence type="ECO:0000256" key="1">
    <source>
        <dbReference type="ARBA" id="ARBA00009893"/>
    </source>
</evidence>
<dbReference type="GO" id="GO:0019290">
    <property type="term" value="P:siderophore biosynthetic process"/>
    <property type="evidence" value="ECO:0007669"/>
    <property type="project" value="InterPro"/>
</dbReference>
<accession>A0A316TY88</accession>
<gene>
    <name evidence="3" type="ORF">BCV69DRAFT_278969</name>
</gene>
<dbReference type="Proteomes" id="UP000245942">
    <property type="component" value="Unassembled WGS sequence"/>
</dbReference>
<dbReference type="InterPro" id="IPR016181">
    <property type="entry name" value="Acyl_CoA_acyltransferase"/>
</dbReference>
<evidence type="ECO:0000259" key="2">
    <source>
        <dbReference type="SMART" id="SM01006"/>
    </source>
</evidence>
<comment type="similarity">
    <text evidence="1">Belongs to the lysine N-acyltransferase MbtK family.</text>
</comment>
<dbReference type="PANTHER" id="PTHR31438:SF1">
    <property type="entry name" value="LYSINE N-ACYLTRANSFERASE C17G9.06C-RELATED"/>
    <property type="match status" value="1"/>
</dbReference>
<evidence type="ECO:0000313" key="3">
    <source>
        <dbReference type="EMBL" id="PWN18212.1"/>
    </source>
</evidence>
<dbReference type="SUPFAM" id="SSF55729">
    <property type="entry name" value="Acyl-CoA N-acyltransferases (Nat)"/>
    <property type="match status" value="1"/>
</dbReference>
<evidence type="ECO:0000313" key="4">
    <source>
        <dbReference type="Proteomes" id="UP000245942"/>
    </source>
</evidence>
<protein>
    <recommendedName>
        <fullName evidence="2">Acyltransferase MbtK/IucB-like conserved domain-containing protein</fullName>
    </recommendedName>
</protein>
<dbReference type="STRING" id="1684307.A0A316TY88"/>
<dbReference type="AlphaFoldDB" id="A0A316TY88"/>
<dbReference type="GeneID" id="37012955"/>
<dbReference type="OrthoDB" id="4250781at2759"/>
<name>A0A316TY88_9BASI</name>
<dbReference type="InterPro" id="IPR019432">
    <property type="entry name" value="Acyltransferase_MbtK/IucB-like"/>
</dbReference>
<feature type="domain" description="Acyltransferase MbtK/IucB-like conserved" evidence="2">
    <location>
        <begin position="267"/>
        <end position="316"/>
    </location>
</feature>
<dbReference type="Gene3D" id="3.40.630.30">
    <property type="match status" value="1"/>
</dbReference>
<dbReference type="SMART" id="SM01006">
    <property type="entry name" value="AlcB"/>
    <property type="match status" value="1"/>
</dbReference>
<reference evidence="3 4" key="1">
    <citation type="journal article" date="2018" name="Mol. Biol. Evol.">
        <title>Broad Genomic Sampling Reveals a Smut Pathogenic Ancestry of the Fungal Clade Ustilaginomycotina.</title>
        <authorList>
            <person name="Kijpornyongpan T."/>
            <person name="Mondo S.J."/>
            <person name="Barry K."/>
            <person name="Sandor L."/>
            <person name="Lee J."/>
            <person name="Lipzen A."/>
            <person name="Pangilinan J."/>
            <person name="LaButti K."/>
            <person name="Hainaut M."/>
            <person name="Henrissat B."/>
            <person name="Grigoriev I.V."/>
            <person name="Spatafora J.W."/>
            <person name="Aime M.C."/>
        </authorList>
    </citation>
    <scope>NUCLEOTIDE SEQUENCE [LARGE SCALE GENOMIC DNA]</scope>
    <source>
        <strain evidence="3 4">MCA 4718</strain>
    </source>
</reference>
<dbReference type="GO" id="GO:0016410">
    <property type="term" value="F:N-acyltransferase activity"/>
    <property type="evidence" value="ECO:0007669"/>
    <property type="project" value="TreeGrafter"/>
</dbReference>